<dbReference type="EMBL" id="BAABHS010000015">
    <property type="protein sequence ID" value="GAA4973200.1"/>
    <property type="molecule type" value="Genomic_DNA"/>
</dbReference>
<keyword evidence="1" id="KW-0812">Transmembrane</keyword>
<feature type="transmembrane region" description="Helical" evidence="1">
    <location>
        <begin position="36"/>
        <end position="58"/>
    </location>
</feature>
<evidence type="ECO:0000313" key="2">
    <source>
        <dbReference type="EMBL" id="GAA4973200.1"/>
    </source>
</evidence>
<reference evidence="3" key="1">
    <citation type="journal article" date="2019" name="Int. J. Syst. Evol. Microbiol.">
        <title>The Global Catalogue of Microorganisms (GCM) 10K type strain sequencing project: providing services to taxonomists for standard genome sequencing and annotation.</title>
        <authorList>
            <consortium name="The Broad Institute Genomics Platform"/>
            <consortium name="The Broad Institute Genome Sequencing Center for Infectious Disease"/>
            <person name="Wu L."/>
            <person name="Ma J."/>
        </authorList>
    </citation>
    <scope>NUCLEOTIDE SEQUENCE [LARGE SCALE GENOMIC DNA]</scope>
    <source>
        <strain evidence="3">JCM 17986</strain>
    </source>
</reference>
<proteinExistence type="predicted"/>
<organism evidence="2 3">
    <name type="scientific">Yinghuangia aomiensis</name>
    <dbReference type="NCBI Taxonomy" id="676205"/>
    <lineage>
        <taxon>Bacteria</taxon>
        <taxon>Bacillati</taxon>
        <taxon>Actinomycetota</taxon>
        <taxon>Actinomycetes</taxon>
        <taxon>Kitasatosporales</taxon>
        <taxon>Streptomycetaceae</taxon>
        <taxon>Yinghuangia</taxon>
    </lineage>
</organism>
<protein>
    <recommendedName>
        <fullName evidence="4">Secreted protein</fullName>
    </recommendedName>
</protein>
<evidence type="ECO:0000256" key="1">
    <source>
        <dbReference type="SAM" id="Phobius"/>
    </source>
</evidence>
<feature type="transmembrane region" description="Helical" evidence="1">
    <location>
        <begin position="422"/>
        <end position="441"/>
    </location>
</feature>
<feature type="transmembrane region" description="Helical" evidence="1">
    <location>
        <begin position="204"/>
        <end position="228"/>
    </location>
</feature>
<sequence length="452" mass="47846">MVMAVAQPEASAVQPRTRGRWVRRVVRVARTTPGRLASTGVVLVVLALLAGVFGFVAVKERSDAAERVATRSEPLAVRTQELYRSLADADATAAAALLSGGIEKPALRDRYEQDMDSAQRTLMAASSAGATGNVAELLSRLSVEVPQYREDVARAKTETRQGHTVGPAWLRAASKQMQDVILVDAAALHEEAGKQLRRDHDRATGIPVAAMAAGALALAALVVAQVWLARRTKRVFNPGLLLACLSVAALLVWVSVGLSSARDRFTESRDGGWRPVEALSAARFAVLRARGDEGQILVQRGTDNGKYEADLNGEFADLSGSTGDPAPEKRLLGEAARLSAGDPVTLADIDKARGAVGDWQTAHDGVNVKYENVDYAGAVAEVIGDKGGSQTAFDRADGALADAIKKDQADFEKSVKQGRDELAGLGVGVVVLAVLAAVGIVDGMRRRLGEYR</sequence>
<evidence type="ECO:0008006" key="4">
    <source>
        <dbReference type="Google" id="ProtNLM"/>
    </source>
</evidence>
<feature type="transmembrane region" description="Helical" evidence="1">
    <location>
        <begin position="240"/>
        <end position="259"/>
    </location>
</feature>
<keyword evidence="3" id="KW-1185">Reference proteome</keyword>
<evidence type="ECO:0000313" key="3">
    <source>
        <dbReference type="Proteomes" id="UP001500466"/>
    </source>
</evidence>
<keyword evidence="1" id="KW-1133">Transmembrane helix</keyword>
<dbReference type="Proteomes" id="UP001500466">
    <property type="component" value="Unassembled WGS sequence"/>
</dbReference>
<accession>A0ABP9HKK2</accession>
<gene>
    <name evidence="2" type="ORF">GCM10023205_44520</name>
</gene>
<name>A0ABP9HKK2_9ACTN</name>
<comment type="caution">
    <text evidence="2">The sequence shown here is derived from an EMBL/GenBank/DDBJ whole genome shotgun (WGS) entry which is preliminary data.</text>
</comment>
<keyword evidence="1" id="KW-0472">Membrane</keyword>